<dbReference type="Gene3D" id="1.20.920.20">
    <property type="match status" value="1"/>
</dbReference>
<dbReference type="GO" id="GO:0051959">
    <property type="term" value="F:dynein light intermediate chain binding"/>
    <property type="evidence" value="ECO:0007669"/>
    <property type="project" value="InterPro"/>
</dbReference>
<name>A0A061J9S3_TRYRA</name>
<proteinExistence type="predicted"/>
<reference evidence="2 3" key="1">
    <citation type="submission" date="2013-07" db="EMBL/GenBank/DDBJ databases">
        <authorList>
            <person name="Stoco P.H."/>
            <person name="Wagner G."/>
            <person name="Gerber A."/>
            <person name="Zaha A."/>
            <person name="Thompson C."/>
            <person name="Bartholomeu D.C."/>
            <person name="Luckemeyer D.D."/>
            <person name="Bahia D."/>
            <person name="Loreto E."/>
            <person name="Prestes E.B."/>
            <person name="Lima F.M."/>
            <person name="Rodrigues-Luiz G."/>
            <person name="Vallejo G.A."/>
            <person name="Filho J.F."/>
            <person name="Monteiro K.M."/>
            <person name="Tyler K.M."/>
            <person name="de Almeida L.G."/>
            <person name="Ortiz M.F."/>
            <person name="Siervo M.A."/>
            <person name="de Moraes M.H."/>
            <person name="Cunha O.L."/>
            <person name="Mendonca-Neto R."/>
            <person name="Silva R."/>
            <person name="Teixeira S.M."/>
            <person name="Murta S.M."/>
            <person name="Sincero T.C."/>
            <person name="Mendes T.A."/>
            <person name="Urmenyi T.P."/>
            <person name="Silva V.G."/>
            <person name="da Rocha W.D."/>
            <person name="Andersson B."/>
            <person name="Romanha A.J."/>
            <person name="Steindel M."/>
            <person name="de Vasconcelos A.T."/>
            <person name="Grisard E.C."/>
        </authorList>
    </citation>
    <scope>NUCLEOTIDE SEQUENCE [LARGE SCALE GENOMIC DNA]</scope>
    <source>
        <strain evidence="2 3">SC58</strain>
    </source>
</reference>
<dbReference type="GO" id="GO:0007018">
    <property type="term" value="P:microtubule-based movement"/>
    <property type="evidence" value="ECO:0007669"/>
    <property type="project" value="InterPro"/>
</dbReference>
<dbReference type="VEuPathDB" id="TriTrypDB:TRSC58_01194"/>
<protein>
    <recommendedName>
        <fullName evidence="4">Dynein heavy chain coiled coil stalk domain-containing protein</fullName>
    </recommendedName>
</protein>
<evidence type="ECO:0008006" key="4">
    <source>
        <dbReference type="Google" id="ProtNLM"/>
    </source>
</evidence>
<dbReference type="GO" id="GO:0045505">
    <property type="term" value="F:dynein intermediate chain binding"/>
    <property type="evidence" value="ECO:0007669"/>
    <property type="project" value="InterPro"/>
</dbReference>
<dbReference type="EMBL" id="AUPL01001194">
    <property type="protein sequence ID" value="ESL11065.1"/>
    <property type="molecule type" value="Genomic_DNA"/>
</dbReference>
<feature type="region of interest" description="Disordered" evidence="1">
    <location>
        <begin position="319"/>
        <end position="342"/>
    </location>
</feature>
<dbReference type="Proteomes" id="UP000031737">
    <property type="component" value="Unassembled WGS sequence"/>
</dbReference>
<sequence>MTSIAAPVQSPASMLTEKQLAALVSIEGDVQLKAAQLSMLCCEYRMNLTRVLLYYEPFMAPLRTVIFSGTERRKYIETQLIWLERIIVLQERRGGTRTLPLRELQAVENDLMIPVHRAMQDSYQRLDIVTKEELAVLRNYECPPEQALATMSMALRVRGDEDVRWSTVQVVLSDSYFFTFFISRAQTLLKQPLAEDVQEELEAYCSSPDHTPEALALISVPLAAIGQWLWALRDYYRVKKIAKLPDPPISLEERRQTVTRLRYELQSIKDNMSSAVEEMQKLQDQIIRRTVKVRNEYDDTMCPLHDSLVKRTEEFVHTLEGKEPTAEEQVEAPHQEETATVA</sequence>
<gene>
    <name evidence="2" type="ORF">TRSC58_01194</name>
</gene>
<accession>A0A061J9S3</accession>
<evidence type="ECO:0000256" key="1">
    <source>
        <dbReference type="SAM" id="MobiDB-lite"/>
    </source>
</evidence>
<keyword evidence="3" id="KW-1185">Reference proteome</keyword>
<evidence type="ECO:0000313" key="2">
    <source>
        <dbReference type="EMBL" id="ESL11065.1"/>
    </source>
</evidence>
<evidence type="ECO:0000313" key="3">
    <source>
        <dbReference type="Proteomes" id="UP000031737"/>
    </source>
</evidence>
<organism evidence="2 3">
    <name type="scientific">Trypanosoma rangeli SC58</name>
    <dbReference type="NCBI Taxonomy" id="429131"/>
    <lineage>
        <taxon>Eukaryota</taxon>
        <taxon>Discoba</taxon>
        <taxon>Euglenozoa</taxon>
        <taxon>Kinetoplastea</taxon>
        <taxon>Metakinetoplastina</taxon>
        <taxon>Trypanosomatida</taxon>
        <taxon>Trypanosomatidae</taxon>
        <taxon>Trypanosoma</taxon>
        <taxon>Herpetosoma</taxon>
    </lineage>
</organism>
<dbReference type="PANTHER" id="PTHR22878">
    <property type="entry name" value="DYNEIN HEAVY CHAIN 6, AXONEMAL-LIKE-RELATED"/>
    <property type="match status" value="1"/>
</dbReference>
<dbReference type="OrthoDB" id="245072at2759"/>
<dbReference type="PANTHER" id="PTHR22878:SF69">
    <property type="entry name" value="DYNEIN HEAVY CHAIN"/>
    <property type="match status" value="1"/>
</dbReference>
<dbReference type="AlphaFoldDB" id="A0A061J9S3"/>
<dbReference type="GO" id="GO:0030286">
    <property type="term" value="C:dynein complex"/>
    <property type="evidence" value="ECO:0007669"/>
    <property type="project" value="InterPro"/>
</dbReference>
<dbReference type="InterPro" id="IPR026983">
    <property type="entry name" value="DHC"/>
</dbReference>
<comment type="caution">
    <text evidence="2">The sequence shown here is derived from an EMBL/GenBank/DDBJ whole genome shotgun (WGS) entry which is preliminary data.</text>
</comment>